<dbReference type="EMBL" id="JXCE01001155">
    <property type="protein sequence ID" value="KPA35409.1"/>
    <property type="molecule type" value="Genomic_DNA"/>
</dbReference>
<feature type="region of interest" description="Disordered" evidence="1">
    <location>
        <begin position="152"/>
        <end position="173"/>
    </location>
</feature>
<evidence type="ECO:0000313" key="3">
    <source>
        <dbReference type="Proteomes" id="UP000037904"/>
    </source>
</evidence>
<feature type="region of interest" description="Disordered" evidence="1">
    <location>
        <begin position="39"/>
        <end position="63"/>
    </location>
</feature>
<comment type="caution">
    <text evidence="2">The sequence shown here is derived from an EMBL/GenBank/DDBJ whole genome shotgun (WGS) entry which is preliminary data.</text>
</comment>
<evidence type="ECO:0000256" key="1">
    <source>
        <dbReference type="SAM" id="MobiDB-lite"/>
    </source>
</evidence>
<name>A0A0M9ELB4_FUSLA</name>
<organism evidence="2 3">
    <name type="scientific">Fusarium langsethiae</name>
    <dbReference type="NCBI Taxonomy" id="179993"/>
    <lineage>
        <taxon>Eukaryota</taxon>
        <taxon>Fungi</taxon>
        <taxon>Dikarya</taxon>
        <taxon>Ascomycota</taxon>
        <taxon>Pezizomycotina</taxon>
        <taxon>Sordariomycetes</taxon>
        <taxon>Hypocreomycetidae</taxon>
        <taxon>Hypocreales</taxon>
        <taxon>Nectriaceae</taxon>
        <taxon>Fusarium</taxon>
    </lineage>
</organism>
<sequence length="283" mass="32412">MNSAAAFGFYDTSTPSGDRLSGRRSVYASLKSEIDNVMNSYRGTARQRQTGLEPRNSHSNTTEFRQRSFIHSNSNTASFQVPVAGETDEHSYGKKQCTNHSRDHVAVRYKTEDPWSNRVYERGLLQPNKDYKQSKTYGQICIKAGHLERYSQPGSHFDDEDMPPSLRARPGSYPPRLCETTYSSLGQDSQARQSLPPRLVSGSVFSEDKEKISLYKAYRQRVSMVKDRAVKYLRDSFVLNKEERSYFQARRGMAYKSHWSGSVDPLSKRKRHSGVAGERKRQR</sequence>
<keyword evidence="3" id="KW-1185">Reference proteome</keyword>
<feature type="region of interest" description="Disordered" evidence="1">
    <location>
        <begin position="258"/>
        <end position="283"/>
    </location>
</feature>
<accession>A0A0M9ELB4</accession>
<gene>
    <name evidence="2" type="ORF">FLAG1_11890</name>
</gene>
<evidence type="ECO:0000313" key="2">
    <source>
        <dbReference type="EMBL" id="KPA35409.1"/>
    </source>
</evidence>
<protein>
    <submittedName>
        <fullName evidence="2">Uncharacterized protein</fullName>
    </submittedName>
</protein>
<feature type="region of interest" description="Disordered" evidence="1">
    <location>
        <begin position="1"/>
        <end position="22"/>
    </location>
</feature>
<dbReference type="Proteomes" id="UP000037904">
    <property type="component" value="Unassembled WGS sequence"/>
</dbReference>
<proteinExistence type="predicted"/>
<feature type="compositionally biased region" description="Polar residues" evidence="1">
    <location>
        <begin position="39"/>
        <end position="50"/>
    </location>
</feature>
<dbReference type="AlphaFoldDB" id="A0A0M9ELB4"/>
<reference evidence="2 3" key="1">
    <citation type="submission" date="2015-04" db="EMBL/GenBank/DDBJ databases">
        <title>The draft genome sequence of Fusarium langsethiae, a T-2/HT-2 mycotoxin producer.</title>
        <authorList>
            <person name="Lysoe E."/>
            <person name="Divon H.H."/>
            <person name="Terzi V."/>
            <person name="Orru L."/>
            <person name="Lamontanara A."/>
            <person name="Kolseth A.-K."/>
            <person name="Frandsen R.J."/>
            <person name="Nielsen K."/>
            <person name="Thrane U."/>
        </authorList>
    </citation>
    <scope>NUCLEOTIDE SEQUENCE [LARGE SCALE GENOMIC DNA]</scope>
    <source>
        <strain evidence="2 3">Fl201059</strain>
    </source>
</reference>